<comment type="caution">
    <text evidence="2">The sequence shown here is derived from an EMBL/GenBank/DDBJ whole genome shotgun (WGS) entry which is preliminary data.</text>
</comment>
<keyword evidence="3" id="KW-1185">Reference proteome</keyword>
<accession>A0A543JJL8</accession>
<reference evidence="2 3" key="1">
    <citation type="submission" date="2019-06" db="EMBL/GenBank/DDBJ databases">
        <title>Sequencing the genomes of 1000 actinobacteria strains.</title>
        <authorList>
            <person name="Klenk H.-P."/>
        </authorList>
    </citation>
    <scope>NUCLEOTIDE SEQUENCE [LARGE SCALE GENOMIC DNA]</scope>
    <source>
        <strain evidence="2 3">DSM 45456</strain>
    </source>
</reference>
<dbReference type="SUPFAM" id="SSF53474">
    <property type="entry name" value="alpha/beta-Hydrolases"/>
    <property type="match status" value="1"/>
</dbReference>
<dbReference type="Gene3D" id="3.40.50.1820">
    <property type="entry name" value="alpha/beta hydrolase"/>
    <property type="match status" value="1"/>
</dbReference>
<dbReference type="OrthoDB" id="4220752at2"/>
<dbReference type="GO" id="GO:0003824">
    <property type="term" value="F:catalytic activity"/>
    <property type="evidence" value="ECO:0007669"/>
    <property type="project" value="UniProtKB-ARBA"/>
</dbReference>
<dbReference type="Proteomes" id="UP000316628">
    <property type="component" value="Unassembled WGS sequence"/>
</dbReference>
<proteinExistence type="predicted"/>
<dbReference type="InterPro" id="IPR000073">
    <property type="entry name" value="AB_hydrolase_1"/>
</dbReference>
<evidence type="ECO:0000259" key="1">
    <source>
        <dbReference type="Pfam" id="PF00561"/>
    </source>
</evidence>
<organism evidence="2 3">
    <name type="scientific">Saccharothrix saharensis</name>
    <dbReference type="NCBI Taxonomy" id="571190"/>
    <lineage>
        <taxon>Bacteria</taxon>
        <taxon>Bacillati</taxon>
        <taxon>Actinomycetota</taxon>
        <taxon>Actinomycetes</taxon>
        <taxon>Pseudonocardiales</taxon>
        <taxon>Pseudonocardiaceae</taxon>
        <taxon>Saccharothrix</taxon>
    </lineage>
</organism>
<dbReference type="RefSeq" id="WP_141980846.1">
    <property type="nucleotide sequence ID" value="NZ_VFPP01000001.1"/>
</dbReference>
<sequence>MQTWTERVVQGDDLRIRVVEGGVVGAVPVVLAHGFPDTSRVWDGVARRLAERFWVVRYDVRGAGGSEAPVAGGSRGYRMERLVGDLAAVAEGVGGPVHLVGHDWGSVQGWAAVVARPGLFRSFTSVSGPDLGHLADWVGRNRRRPVTVMKVLGRSWYIAGFRVPGVAETVWRVPAVRRWLKAGRRELVNGLGLYRANMGRGWKPRQVVVRVHQIELTKDPYVVREHLEAAEPWVEALTRSAIDAGHWAPRTHPDLVARHIEDAVDGKWR</sequence>
<dbReference type="PANTHER" id="PTHR43329">
    <property type="entry name" value="EPOXIDE HYDROLASE"/>
    <property type="match status" value="1"/>
</dbReference>
<evidence type="ECO:0000313" key="3">
    <source>
        <dbReference type="Proteomes" id="UP000316628"/>
    </source>
</evidence>
<name>A0A543JJL8_9PSEU</name>
<dbReference type="AlphaFoldDB" id="A0A543JJL8"/>
<dbReference type="EMBL" id="VFPP01000001">
    <property type="protein sequence ID" value="TQM83049.1"/>
    <property type="molecule type" value="Genomic_DNA"/>
</dbReference>
<dbReference type="InterPro" id="IPR029058">
    <property type="entry name" value="AB_hydrolase_fold"/>
</dbReference>
<evidence type="ECO:0000313" key="2">
    <source>
        <dbReference type="EMBL" id="TQM83049.1"/>
    </source>
</evidence>
<gene>
    <name evidence="2" type="ORF">FHX81_5463</name>
</gene>
<feature type="domain" description="AB hydrolase-1" evidence="1">
    <location>
        <begin position="28"/>
        <end position="131"/>
    </location>
</feature>
<dbReference type="Pfam" id="PF00561">
    <property type="entry name" value="Abhydrolase_1"/>
    <property type="match status" value="1"/>
</dbReference>
<protein>
    <submittedName>
        <fullName evidence="2">Pimeloyl-ACP methyl ester carboxylesterase</fullName>
    </submittedName>
</protein>